<evidence type="ECO:0000256" key="7">
    <source>
        <dbReference type="PROSITE-ProRule" id="PRU00385"/>
    </source>
</evidence>
<evidence type="ECO:0000256" key="4">
    <source>
        <dbReference type="ARBA" id="ARBA00022989"/>
    </source>
</evidence>
<evidence type="ECO:0000256" key="3">
    <source>
        <dbReference type="ARBA" id="ARBA00022692"/>
    </source>
</evidence>
<keyword evidence="6" id="KW-0539">Nucleus</keyword>
<keyword evidence="5 7" id="KW-0472">Membrane</keyword>
<dbReference type="Pfam" id="PF10541">
    <property type="entry name" value="KASH"/>
    <property type="match status" value="1"/>
</dbReference>
<comment type="caution">
    <text evidence="11">The sequence shown here is derived from an EMBL/GenBank/DDBJ whole genome shotgun (WGS) entry which is preliminary data.</text>
</comment>
<evidence type="ECO:0000256" key="2">
    <source>
        <dbReference type="ARBA" id="ARBA00008619"/>
    </source>
</evidence>
<evidence type="ECO:0000259" key="10">
    <source>
        <dbReference type="PROSITE" id="PS51049"/>
    </source>
</evidence>
<reference evidence="11 12" key="1">
    <citation type="submission" date="2017-03" db="EMBL/GenBank/DDBJ databases">
        <title>Genome Survey of Euroglyphus maynei.</title>
        <authorList>
            <person name="Arlian L.G."/>
            <person name="Morgan M.S."/>
            <person name="Rider S.D."/>
        </authorList>
    </citation>
    <scope>NUCLEOTIDE SEQUENCE [LARGE SCALE GENOMIC DNA]</scope>
    <source>
        <strain evidence="11">Arlian Lab</strain>
        <tissue evidence="11">Whole body</tissue>
    </source>
</reference>
<evidence type="ECO:0000256" key="5">
    <source>
        <dbReference type="ARBA" id="ARBA00023136"/>
    </source>
</evidence>
<dbReference type="InterPro" id="IPR012315">
    <property type="entry name" value="KASH"/>
</dbReference>
<organism evidence="11 12">
    <name type="scientific">Euroglyphus maynei</name>
    <name type="common">Mayne's house dust mite</name>
    <dbReference type="NCBI Taxonomy" id="6958"/>
    <lineage>
        <taxon>Eukaryota</taxon>
        <taxon>Metazoa</taxon>
        <taxon>Ecdysozoa</taxon>
        <taxon>Arthropoda</taxon>
        <taxon>Chelicerata</taxon>
        <taxon>Arachnida</taxon>
        <taxon>Acari</taxon>
        <taxon>Acariformes</taxon>
        <taxon>Sarcoptiformes</taxon>
        <taxon>Astigmata</taxon>
        <taxon>Psoroptidia</taxon>
        <taxon>Analgoidea</taxon>
        <taxon>Pyroglyphidae</taxon>
        <taxon>Pyroglyphinae</taxon>
        <taxon>Euroglyphus</taxon>
    </lineage>
</organism>
<feature type="domain" description="KASH" evidence="10">
    <location>
        <begin position="436"/>
        <end position="496"/>
    </location>
</feature>
<gene>
    <name evidence="11" type="ORF">BLA29_003476</name>
</gene>
<comment type="subcellular location">
    <subcellularLocation>
        <location evidence="1">Nucleus membrane</location>
    </subcellularLocation>
</comment>
<feature type="region of interest" description="Disordered" evidence="8">
    <location>
        <begin position="271"/>
        <end position="296"/>
    </location>
</feature>
<dbReference type="EMBL" id="MUJZ01022578">
    <property type="protein sequence ID" value="OTF79542.1"/>
    <property type="molecule type" value="Genomic_DNA"/>
</dbReference>
<feature type="region of interest" description="Disordered" evidence="8">
    <location>
        <begin position="335"/>
        <end position="354"/>
    </location>
</feature>
<dbReference type="Proteomes" id="UP000194236">
    <property type="component" value="Unassembled WGS sequence"/>
</dbReference>
<evidence type="ECO:0000256" key="6">
    <source>
        <dbReference type="ARBA" id="ARBA00023242"/>
    </source>
</evidence>
<dbReference type="GO" id="GO:0031965">
    <property type="term" value="C:nuclear membrane"/>
    <property type="evidence" value="ECO:0007669"/>
    <property type="project" value="UniProtKB-SubCell"/>
</dbReference>
<evidence type="ECO:0000313" key="12">
    <source>
        <dbReference type="Proteomes" id="UP000194236"/>
    </source>
</evidence>
<name>A0A1Y3BFA5_EURMA</name>
<sequence length="496" mass="57504">METFDDKKKDLVDDVELSNEPRENSFSDIWLDYLSPLKLNSEPDNNNENDLKSKEIEKNDKSNEPSFGENIEQIKLTLSSSDDWLDYLSPQVSNDMKFNHDHVNPNIVPSNEITTRPIIMMTESMKNQKSRSKKKSKKHKRNQLSIITDTTDNNEKVAVNHIEPKSSSDSDVLPNQKSFHIHDSSDDWLDYLSVIIVEENKNEKFDLQRSIIDLQPIENDVDRKSHGESVLTISKEMENSLNRIYENNNNNNNGDNRNENNGQQQVEITMKPMSSKNEQNEKIDNDANENEKSQLGPINNVDFRMQVVVDNGDDGNHLKNGIQTLPLSKFSEEIENNNNSNERSFDKEKRRPALGVVDFNKEKDKQRKNQTNAGMNFIENKHAFINDDGKDYSFEINNTVQPSSSKDVKSLNVNDIDDDEKSNVRNEEIENPKSSMKRFKRILLNSLPFYLLFLLIFLLFLMLPKDENEFNCLLRNDYYNNEMTLKKMYLHGAPPI</sequence>
<comment type="similarity">
    <text evidence="2">Belongs to the nesprin family.</text>
</comment>
<evidence type="ECO:0000256" key="9">
    <source>
        <dbReference type="SAM" id="Phobius"/>
    </source>
</evidence>
<dbReference type="PROSITE" id="PS51049">
    <property type="entry name" value="KASH"/>
    <property type="match status" value="1"/>
</dbReference>
<feature type="compositionally biased region" description="Basic and acidic residues" evidence="8">
    <location>
        <begin position="1"/>
        <end position="12"/>
    </location>
</feature>
<dbReference type="AlphaFoldDB" id="A0A1Y3BFA5"/>
<feature type="region of interest" description="Disordered" evidence="8">
    <location>
        <begin position="1"/>
        <end position="21"/>
    </location>
</feature>
<feature type="region of interest" description="Disordered" evidence="8">
    <location>
        <begin position="37"/>
        <end position="68"/>
    </location>
</feature>
<protein>
    <recommendedName>
        <fullName evidence="10">KASH domain-containing protein</fullName>
    </recommendedName>
</protein>
<proteinExistence type="inferred from homology"/>
<feature type="compositionally biased region" description="Basic and acidic residues" evidence="8">
    <location>
        <begin position="278"/>
        <end position="292"/>
    </location>
</feature>
<keyword evidence="4 9" id="KW-1133">Transmembrane helix</keyword>
<evidence type="ECO:0000313" key="11">
    <source>
        <dbReference type="EMBL" id="OTF79542.1"/>
    </source>
</evidence>
<feature type="topological domain" description="Cytoplasmic" evidence="7">
    <location>
        <begin position="1"/>
        <end position="444"/>
    </location>
</feature>
<accession>A0A1Y3BFA5</accession>
<dbReference type="OrthoDB" id="10686134at2759"/>
<evidence type="ECO:0000256" key="8">
    <source>
        <dbReference type="SAM" id="MobiDB-lite"/>
    </source>
</evidence>
<evidence type="ECO:0000256" key="1">
    <source>
        <dbReference type="ARBA" id="ARBA00004126"/>
    </source>
</evidence>
<keyword evidence="12" id="KW-1185">Reference proteome</keyword>
<keyword evidence="3 7" id="KW-0812">Transmembrane</keyword>
<feature type="transmembrane region" description="Helical" evidence="9">
    <location>
        <begin position="442"/>
        <end position="463"/>
    </location>
</feature>
<feature type="topological domain" description="Perinuclear space" evidence="7">
    <location>
        <begin position="466"/>
        <end position="496"/>
    </location>
</feature>
<feature type="compositionally biased region" description="Basic and acidic residues" evidence="8">
    <location>
        <begin position="49"/>
        <end position="63"/>
    </location>
</feature>